<keyword evidence="8" id="KW-0010">Activator</keyword>
<name>A0A556VUL7_BAGYA</name>
<feature type="compositionally biased region" description="Polar residues" evidence="15">
    <location>
        <begin position="38"/>
        <end position="52"/>
    </location>
</feature>
<evidence type="ECO:0000256" key="4">
    <source>
        <dbReference type="ARBA" id="ARBA00022553"/>
    </source>
</evidence>
<dbReference type="Pfam" id="PF03826">
    <property type="entry name" value="OAR"/>
    <property type="match status" value="1"/>
</dbReference>
<dbReference type="EMBL" id="VCAZ01000272">
    <property type="protein sequence ID" value="TTR52329.1"/>
    <property type="molecule type" value="Genomic_DNA"/>
</dbReference>
<reference evidence="18 19" key="1">
    <citation type="journal article" date="2019" name="Genome Biol. Evol.">
        <title>Whole-Genome Sequencing of the Giant Devil Catfish, Bagarius yarrelli.</title>
        <authorList>
            <person name="Jiang W."/>
            <person name="Lv Y."/>
            <person name="Cheng L."/>
            <person name="Yang K."/>
            <person name="Chao B."/>
            <person name="Wang X."/>
            <person name="Li Y."/>
            <person name="Pan X."/>
            <person name="You X."/>
            <person name="Zhang Y."/>
            <person name="Yang J."/>
            <person name="Li J."/>
            <person name="Zhang X."/>
            <person name="Liu S."/>
            <person name="Sun C."/>
            <person name="Yang J."/>
            <person name="Shi Q."/>
        </authorList>
    </citation>
    <scope>NUCLEOTIDE SEQUENCE [LARGE SCALE GENOMIC DNA]</scope>
    <source>
        <strain evidence="18">JWS20170419001</strain>
        <tissue evidence="18">Muscle</tissue>
    </source>
</reference>
<evidence type="ECO:0000256" key="11">
    <source>
        <dbReference type="ARBA" id="ARBA00064179"/>
    </source>
</evidence>
<feature type="DNA-binding region" description="Homeobox" evidence="13">
    <location>
        <begin position="346"/>
        <end position="405"/>
    </location>
</feature>
<evidence type="ECO:0000256" key="8">
    <source>
        <dbReference type="ARBA" id="ARBA00023159"/>
    </source>
</evidence>
<evidence type="ECO:0000256" key="15">
    <source>
        <dbReference type="SAM" id="MobiDB-lite"/>
    </source>
</evidence>
<dbReference type="FunFam" id="1.10.10.60:FF:000127">
    <property type="entry name" value="homeobox protein aristaless-like 4"/>
    <property type="match status" value="1"/>
</dbReference>
<feature type="domain" description="OAR" evidence="17">
    <location>
        <begin position="519"/>
        <end position="532"/>
    </location>
</feature>
<evidence type="ECO:0000256" key="6">
    <source>
        <dbReference type="ARBA" id="ARBA00023125"/>
    </source>
</evidence>
<evidence type="ECO:0000256" key="12">
    <source>
        <dbReference type="ARBA" id="ARBA00074894"/>
    </source>
</evidence>
<dbReference type="Pfam" id="PF00046">
    <property type="entry name" value="Homeodomain"/>
    <property type="match status" value="1"/>
</dbReference>
<feature type="compositionally biased region" description="Polar residues" evidence="15">
    <location>
        <begin position="291"/>
        <end position="302"/>
    </location>
</feature>
<keyword evidence="9" id="KW-0804">Transcription</keyword>
<keyword evidence="4" id="KW-0597">Phosphoprotein</keyword>
<keyword evidence="5" id="KW-0805">Transcription regulation</keyword>
<evidence type="ECO:0000256" key="2">
    <source>
        <dbReference type="ARBA" id="ARBA00005733"/>
    </source>
</evidence>
<protein>
    <recommendedName>
        <fullName evidence="12">Homeobox protein aristaless-like 4</fullName>
    </recommendedName>
</protein>
<dbReference type="PROSITE" id="PS50803">
    <property type="entry name" value="OAR"/>
    <property type="match status" value="1"/>
</dbReference>
<evidence type="ECO:0000256" key="1">
    <source>
        <dbReference type="ARBA" id="ARBA00004123"/>
    </source>
</evidence>
<evidence type="ECO:0000256" key="5">
    <source>
        <dbReference type="ARBA" id="ARBA00023015"/>
    </source>
</evidence>
<feature type="region of interest" description="Disordered" evidence="15">
    <location>
        <begin position="30"/>
        <end position="87"/>
    </location>
</feature>
<dbReference type="GO" id="GO:0048513">
    <property type="term" value="P:animal organ development"/>
    <property type="evidence" value="ECO:0007669"/>
    <property type="project" value="UniProtKB-ARBA"/>
</dbReference>
<feature type="compositionally biased region" description="Gly residues" evidence="15">
    <location>
        <begin position="58"/>
        <end position="67"/>
    </location>
</feature>
<gene>
    <name evidence="18" type="ORF">Baya_16141</name>
</gene>
<feature type="domain" description="Homeobox" evidence="16">
    <location>
        <begin position="344"/>
        <end position="404"/>
    </location>
</feature>
<keyword evidence="6 13" id="KW-0238">DNA-binding</keyword>
<comment type="similarity">
    <text evidence="2">Belongs to the paired homeobox family.</text>
</comment>
<evidence type="ECO:0000313" key="18">
    <source>
        <dbReference type="EMBL" id="TTR52329.1"/>
    </source>
</evidence>
<keyword evidence="3" id="KW-0217">Developmental protein</keyword>
<dbReference type="InterPro" id="IPR009057">
    <property type="entry name" value="Homeodomain-like_sf"/>
</dbReference>
<comment type="subunit">
    <text evidence="11">Binds DNA.</text>
</comment>
<feature type="region of interest" description="Disordered" evidence="15">
    <location>
        <begin position="289"/>
        <end position="351"/>
    </location>
</feature>
<dbReference type="InterPro" id="IPR003654">
    <property type="entry name" value="OAR_dom"/>
</dbReference>
<dbReference type="InterPro" id="IPR050649">
    <property type="entry name" value="Paired_Homeobox_TFs"/>
</dbReference>
<organism evidence="18 19">
    <name type="scientific">Bagarius yarrelli</name>
    <name type="common">Goonch</name>
    <name type="synonym">Bagrus yarrelli</name>
    <dbReference type="NCBI Taxonomy" id="175774"/>
    <lineage>
        <taxon>Eukaryota</taxon>
        <taxon>Metazoa</taxon>
        <taxon>Chordata</taxon>
        <taxon>Craniata</taxon>
        <taxon>Vertebrata</taxon>
        <taxon>Euteleostomi</taxon>
        <taxon>Actinopterygii</taxon>
        <taxon>Neopterygii</taxon>
        <taxon>Teleostei</taxon>
        <taxon>Ostariophysi</taxon>
        <taxon>Siluriformes</taxon>
        <taxon>Sisoridae</taxon>
        <taxon>Sisorinae</taxon>
        <taxon>Bagarius</taxon>
    </lineage>
</organism>
<dbReference type="PROSITE" id="PS50071">
    <property type="entry name" value="HOMEOBOX_2"/>
    <property type="match status" value="1"/>
</dbReference>
<dbReference type="Gene3D" id="1.10.10.60">
    <property type="entry name" value="Homeodomain-like"/>
    <property type="match status" value="1"/>
</dbReference>
<dbReference type="InterPro" id="IPR001356">
    <property type="entry name" value="HD"/>
</dbReference>
<evidence type="ECO:0000256" key="9">
    <source>
        <dbReference type="ARBA" id="ARBA00023163"/>
    </source>
</evidence>
<dbReference type="PROSITE" id="PS00027">
    <property type="entry name" value="HOMEOBOX_1"/>
    <property type="match status" value="1"/>
</dbReference>
<dbReference type="PANTHER" id="PTHR24329">
    <property type="entry name" value="HOMEOBOX PROTEIN ARISTALESS"/>
    <property type="match status" value="1"/>
</dbReference>
<proteinExistence type="inferred from homology"/>
<evidence type="ECO:0000256" key="14">
    <source>
        <dbReference type="RuleBase" id="RU000682"/>
    </source>
</evidence>
<evidence type="ECO:0000259" key="16">
    <source>
        <dbReference type="PROSITE" id="PS50071"/>
    </source>
</evidence>
<sequence>MNAETCVSYCDMTSMDSYYSASAAQARDQQAHNPFRTFPSSSSDTKYTPTFLSSSNGSSGGGGGGGSKTPAYGEKSRSPFQQECPPLDGTAGEATFHKYHLFMQRSSCKTPPDSSKLHQDSAANGGLISCYGPAVCLDVSGTNQVLNTEPSLKASNELNAVPACPFTTLFDHSPLRTFSVLTQLICSEVSYPDHVSWPYGGTLRVGALFTTIDGETSPPGTIANSNKHRGCDNSGHQTKHRNDTSGSHGWEKERPEKEGNLQFSSRPQFLQSVSYERMIYELRAGSRKDSTVLTDSELQSNPDHIGMDGSYLSVKDPGAKGPQERSSSELTSALDKGEGESNKGKKRRNRTTFTSYQLEELEKVFQKTHYPDVYAREQLALRTDLTEARVQVWFQNRRAKWRKRERFGQMQQVRTHFSTAYELPLLTRPENYAQIQNPSWIGGGSAASPVPGCVVPCDSVTSCMTPHPHAASGVSDFLGVPSPGGHMGQSHMGSLFGSPGMSSGINGYDLNMDPDRKSSSIAALRMKAKEHSAAISWAT</sequence>
<dbReference type="CDD" id="cd00086">
    <property type="entry name" value="homeodomain"/>
    <property type="match status" value="1"/>
</dbReference>
<evidence type="ECO:0000259" key="17">
    <source>
        <dbReference type="PROSITE" id="PS50803"/>
    </source>
</evidence>
<evidence type="ECO:0000256" key="13">
    <source>
        <dbReference type="PROSITE-ProRule" id="PRU00108"/>
    </source>
</evidence>
<comment type="subcellular location">
    <subcellularLocation>
        <location evidence="1 13 14">Nucleus</location>
    </subcellularLocation>
</comment>
<keyword evidence="7 13" id="KW-0371">Homeobox</keyword>
<dbReference type="GO" id="GO:0005634">
    <property type="term" value="C:nucleus"/>
    <property type="evidence" value="ECO:0007669"/>
    <property type="project" value="UniProtKB-SubCell"/>
</dbReference>
<dbReference type="OrthoDB" id="6159439at2759"/>
<keyword evidence="19" id="KW-1185">Reference proteome</keyword>
<dbReference type="InterPro" id="IPR017970">
    <property type="entry name" value="Homeobox_CS"/>
</dbReference>
<feature type="compositionally biased region" description="Basic and acidic residues" evidence="15">
    <location>
        <begin position="249"/>
        <end position="259"/>
    </location>
</feature>
<dbReference type="GO" id="GO:0001228">
    <property type="term" value="F:DNA-binding transcription activator activity, RNA polymerase II-specific"/>
    <property type="evidence" value="ECO:0007669"/>
    <property type="project" value="TreeGrafter"/>
</dbReference>
<evidence type="ECO:0000256" key="3">
    <source>
        <dbReference type="ARBA" id="ARBA00022473"/>
    </source>
</evidence>
<dbReference type="GO" id="GO:0000977">
    <property type="term" value="F:RNA polymerase II transcription regulatory region sequence-specific DNA binding"/>
    <property type="evidence" value="ECO:0007669"/>
    <property type="project" value="TreeGrafter"/>
</dbReference>
<feature type="region of interest" description="Disordered" evidence="15">
    <location>
        <begin position="214"/>
        <end position="265"/>
    </location>
</feature>
<dbReference type="SUPFAM" id="SSF46689">
    <property type="entry name" value="Homeodomain-like"/>
    <property type="match status" value="1"/>
</dbReference>
<dbReference type="SMART" id="SM00389">
    <property type="entry name" value="HOX"/>
    <property type="match status" value="1"/>
</dbReference>
<comment type="caution">
    <text evidence="18">The sequence shown here is derived from an EMBL/GenBank/DDBJ whole genome shotgun (WGS) entry which is preliminary data.</text>
</comment>
<dbReference type="PANTHER" id="PTHR24329:SF322">
    <property type="entry name" value="HOMEOBOX PROTEIN ARISTALESS-LIKE 4"/>
    <property type="match status" value="1"/>
</dbReference>
<keyword evidence="10 13" id="KW-0539">Nucleus</keyword>
<dbReference type="AlphaFoldDB" id="A0A556VUL7"/>
<dbReference type="Proteomes" id="UP000319801">
    <property type="component" value="Unassembled WGS sequence"/>
</dbReference>
<accession>A0A556VUL7</accession>
<evidence type="ECO:0000313" key="19">
    <source>
        <dbReference type="Proteomes" id="UP000319801"/>
    </source>
</evidence>
<evidence type="ECO:0000256" key="7">
    <source>
        <dbReference type="ARBA" id="ARBA00023155"/>
    </source>
</evidence>
<evidence type="ECO:0000256" key="10">
    <source>
        <dbReference type="ARBA" id="ARBA00023242"/>
    </source>
</evidence>